<keyword evidence="1" id="KW-0812">Transmembrane</keyword>
<feature type="transmembrane region" description="Helical" evidence="1">
    <location>
        <begin position="280"/>
        <end position="299"/>
    </location>
</feature>
<keyword evidence="3" id="KW-1185">Reference proteome</keyword>
<dbReference type="EMBL" id="LQBL01000028">
    <property type="protein sequence ID" value="KUG53277.1"/>
    <property type="molecule type" value="Genomic_DNA"/>
</dbReference>
<name>A0A0W8I4T4_9MICO</name>
<organism evidence="2 3">
    <name type="scientific">Serinicoccus chungangensis</name>
    <dbReference type="NCBI Taxonomy" id="767452"/>
    <lineage>
        <taxon>Bacteria</taxon>
        <taxon>Bacillati</taxon>
        <taxon>Actinomycetota</taxon>
        <taxon>Actinomycetes</taxon>
        <taxon>Micrococcales</taxon>
        <taxon>Ornithinimicrobiaceae</taxon>
        <taxon>Serinicoccus</taxon>
    </lineage>
</organism>
<feature type="transmembrane region" description="Helical" evidence="1">
    <location>
        <begin position="204"/>
        <end position="223"/>
    </location>
</feature>
<evidence type="ECO:0000256" key="1">
    <source>
        <dbReference type="SAM" id="Phobius"/>
    </source>
</evidence>
<feature type="transmembrane region" description="Helical" evidence="1">
    <location>
        <begin position="36"/>
        <end position="61"/>
    </location>
</feature>
<dbReference type="Pfam" id="PF20176">
    <property type="entry name" value="DUF6541"/>
    <property type="match status" value="1"/>
</dbReference>
<accession>A0A0W8I4T4</accession>
<keyword evidence="1" id="KW-1133">Transmembrane helix</keyword>
<feature type="transmembrane region" description="Helical" evidence="1">
    <location>
        <begin position="67"/>
        <end position="90"/>
    </location>
</feature>
<reference evidence="2 3" key="1">
    <citation type="submission" date="2015-12" db="EMBL/GenBank/DDBJ databases">
        <title>Serinicoccus chungangenesis strain CD08_5 genome sequencing and assembly.</title>
        <authorList>
            <person name="Chander A.M."/>
            <person name="Kaur G."/>
            <person name="Nair G.R."/>
            <person name="Dhawan D.K."/>
            <person name="Kochhar R.K."/>
            <person name="Mayilraj S."/>
            <person name="Bhadada S.K."/>
        </authorList>
    </citation>
    <scope>NUCLEOTIDE SEQUENCE [LARGE SCALE GENOMIC DNA]</scope>
    <source>
        <strain evidence="2 3">CD08_5</strain>
    </source>
</reference>
<dbReference type="AlphaFoldDB" id="A0A0W8I4T4"/>
<feature type="transmembrane region" description="Helical" evidence="1">
    <location>
        <begin position="388"/>
        <end position="412"/>
    </location>
</feature>
<dbReference type="Proteomes" id="UP000054837">
    <property type="component" value="Unassembled WGS sequence"/>
</dbReference>
<feature type="transmembrane region" description="Helical" evidence="1">
    <location>
        <begin position="253"/>
        <end position="273"/>
    </location>
</feature>
<dbReference type="OrthoDB" id="3169698at2"/>
<feature type="transmembrane region" description="Helical" evidence="1">
    <location>
        <begin position="111"/>
        <end position="132"/>
    </location>
</feature>
<feature type="transmembrane region" description="Helical" evidence="1">
    <location>
        <begin position="6"/>
        <end position="24"/>
    </location>
</feature>
<evidence type="ECO:0000313" key="3">
    <source>
        <dbReference type="Proteomes" id="UP000054837"/>
    </source>
</evidence>
<protein>
    <recommendedName>
        <fullName evidence="4">Glycosyltransferase RgtA/B/C/D-like domain-containing protein</fullName>
    </recommendedName>
</protein>
<dbReference type="STRING" id="767452.AVL62_00210"/>
<feature type="transmembrane region" description="Helical" evidence="1">
    <location>
        <begin position="230"/>
        <end position="247"/>
    </location>
</feature>
<dbReference type="InterPro" id="IPR046671">
    <property type="entry name" value="DUF6541"/>
</dbReference>
<evidence type="ECO:0000313" key="2">
    <source>
        <dbReference type="EMBL" id="KUG53277.1"/>
    </source>
</evidence>
<feature type="transmembrane region" description="Helical" evidence="1">
    <location>
        <begin position="456"/>
        <end position="477"/>
    </location>
</feature>
<feature type="transmembrane region" description="Helical" evidence="1">
    <location>
        <begin position="489"/>
        <end position="507"/>
    </location>
</feature>
<comment type="caution">
    <text evidence="2">The sequence shown here is derived from an EMBL/GenBank/DDBJ whole genome shotgun (WGS) entry which is preliminary data.</text>
</comment>
<proteinExistence type="predicted"/>
<keyword evidence="1" id="KW-0472">Membrane</keyword>
<dbReference type="RefSeq" id="WP_058891286.1">
    <property type="nucleotide sequence ID" value="NZ_LQBL01000028.1"/>
</dbReference>
<sequence>MTGGVGWGEVVPGILLLTVLWVLPGHAVLRGLGARGLLALGAGPAVTTGLAGVLAIGYALVGLPWTLLTFALGALVAVVVAVLLGTVLGTTGHPSGVTVAGERALRHTERGWLALTWALGGGVLAAAMTTGMGRADQPPQAWDAVFHLNALWFVRETGDASSLGGLAPMYADNAAPFYPAVWHSLVAVAPGFEGVTEAANASSLVLGSVVWIAGLVALARVVWPARALPAILVPVLAATFVTFPAVAVSMLAVWPFALSTACLPGTIALLVATFRGVLSWRMHLALGIGLAWAVVGVVLAHPSGLFSLALLALPLLTVLLLRQLRRQFRLGRRVGAVTVGVAWVALVGGAAAFLLTFPPVLAIMDYRRGGQESYLPGLASLAIDHPLIYVYAITSVNLVTTLLVWLGIALALRWRHARWLVVALVAAVVLTLLAAGPPEQPLRVLAGFWYTQASRINQLVLVPAILLAAGAGGWLAGRLARVLRVRVEWVAGGLVVALVVLTSGLRWTSQVQVMASTYTASPIAWGTILEPEEVAMVDRAAQTLPEDAVVLGEPVAGSPYLLHRAGVEVVFPQLSPIPDSPQRDILLDRFDQWAVDPEVCEAVRTLGVTHVYADSLTFDDPANAKWEETSPGLRNLDPDGGFGSGADPLGRVDTPATERAEEAWTLVDEGGHASLWEFTGCA</sequence>
<feature type="transmembrane region" description="Helical" evidence="1">
    <location>
        <begin position="305"/>
        <end position="322"/>
    </location>
</feature>
<evidence type="ECO:0008006" key="4">
    <source>
        <dbReference type="Google" id="ProtNLM"/>
    </source>
</evidence>
<feature type="transmembrane region" description="Helical" evidence="1">
    <location>
        <begin position="334"/>
        <end position="357"/>
    </location>
</feature>
<gene>
    <name evidence="2" type="ORF">AVL62_00210</name>
</gene>
<feature type="transmembrane region" description="Helical" evidence="1">
    <location>
        <begin position="419"/>
        <end position="436"/>
    </location>
</feature>